<organism evidence="3 4">
    <name type="scientific">Roseobacter cerasinus</name>
    <dbReference type="NCBI Taxonomy" id="2602289"/>
    <lineage>
        <taxon>Bacteria</taxon>
        <taxon>Pseudomonadati</taxon>
        <taxon>Pseudomonadota</taxon>
        <taxon>Alphaproteobacteria</taxon>
        <taxon>Rhodobacterales</taxon>
        <taxon>Roseobacteraceae</taxon>
        <taxon>Roseobacter</taxon>
    </lineage>
</organism>
<dbReference type="Pfam" id="PF08818">
    <property type="entry name" value="DUF1801"/>
    <property type="match status" value="1"/>
</dbReference>
<dbReference type="EMBL" id="BLIV01000001">
    <property type="protein sequence ID" value="GFE48521.1"/>
    <property type="molecule type" value="Genomic_DNA"/>
</dbReference>
<feature type="region of interest" description="Disordered" evidence="1">
    <location>
        <begin position="1"/>
        <end position="20"/>
    </location>
</feature>
<evidence type="ECO:0000313" key="3">
    <source>
        <dbReference type="EMBL" id="GFE48521.1"/>
    </source>
</evidence>
<feature type="compositionally biased region" description="Polar residues" evidence="1">
    <location>
        <begin position="1"/>
        <end position="10"/>
    </location>
</feature>
<name>A0A640VN59_9RHOB</name>
<comment type="caution">
    <text evidence="3">The sequence shown here is derived from an EMBL/GenBank/DDBJ whole genome shotgun (WGS) entry which is preliminary data.</text>
</comment>
<sequence length="147" mass="16358">MSEGVSSFADTQPMPDLPDDIQTQVKKWPAPAQAHFTALRGIVHEVAQRAEIGGLTETLKWGQPSWLPTRPRIGSTLRCDWHETAPQRLSLYVHCQTTLAETMRTLYPGAFAYEGNRALHLALDAPLPEATIDHCALLTLTYHRKSA</sequence>
<evidence type="ECO:0000259" key="2">
    <source>
        <dbReference type="Pfam" id="PF08818"/>
    </source>
</evidence>
<keyword evidence="4" id="KW-1185">Reference proteome</keyword>
<reference evidence="3 4" key="1">
    <citation type="submission" date="2019-12" db="EMBL/GenBank/DDBJ databases">
        <title>Roseobacter cerasinus sp. nov., isolated from seawater around aquaculture.</title>
        <authorList>
            <person name="Muramatsu S."/>
            <person name="Takabe Y."/>
            <person name="Mori K."/>
            <person name="Takaichi S."/>
            <person name="Hanada S."/>
        </authorList>
    </citation>
    <scope>NUCLEOTIDE SEQUENCE [LARGE SCALE GENOMIC DNA]</scope>
    <source>
        <strain evidence="3 4">AI77</strain>
    </source>
</reference>
<dbReference type="AlphaFoldDB" id="A0A640VN59"/>
<feature type="domain" description="YdhG-like" evidence="2">
    <location>
        <begin position="33"/>
        <end position="135"/>
    </location>
</feature>
<evidence type="ECO:0000313" key="4">
    <source>
        <dbReference type="Proteomes" id="UP000436522"/>
    </source>
</evidence>
<dbReference type="Proteomes" id="UP000436522">
    <property type="component" value="Unassembled WGS sequence"/>
</dbReference>
<gene>
    <name evidence="3" type="ORF">So717_02740</name>
</gene>
<protein>
    <recommendedName>
        <fullName evidence="2">YdhG-like domain-containing protein</fullName>
    </recommendedName>
</protein>
<proteinExistence type="predicted"/>
<evidence type="ECO:0000256" key="1">
    <source>
        <dbReference type="SAM" id="MobiDB-lite"/>
    </source>
</evidence>
<dbReference type="SUPFAM" id="SSF159888">
    <property type="entry name" value="YdhG-like"/>
    <property type="match status" value="1"/>
</dbReference>
<accession>A0A640VN59</accession>
<dbReference type="InterPro" id="IPR014922">
    <property type="entry name" value="YdhG-like"/>
</dbReference>